<accession>A0A146FQP2</accession>
<organism evidence="1 2">
    <name type="scientific">Aspergillus kawachii</name>
    <name type="common">White koji mold</name>
    <name type="synonym">Aspergillus awamori var. kawachi</name>
    <dbReference type="NCBI Taxonomy" id="1069201"/>
    <lineage>
        <taxon>Eukaryota</taxon>
        <taxon>Fungi</taxon>
        <taxon>Dikarya</taxon>
        <taxon>Ascomycota</taxon>
        <taxon>Pezizomycotina</taxon>
        <taxon>Eurotiomycetes</taxon>
        <taxon>Eurotiomycetidae</taxon>
        <taxon>Eurotiales</taxon>
        <taxon>Aspergillaceae</taxon>
        <taxon>Aspergillus</taxon>
        <taxon>Aspergillus subgen. Circumdati</taxon>
    </lineage>
</organism>
<reference evidence="2" key="2">
    <citation type="submission" date="2016-02" db="EMBL/GenBank/DDBJ databases">
        <title>Genome sequencing of Aspergillus luchuensis NBRC 4314.</title>
        <authorList>
            <person name="Yamada O."/>
        </authorList>
    </citation>
    <scope>NUCLEOTIDE SEQUENCE [LARGE SCALE GENOMIC DNA]</scope>
    <source>
        <strain evidence="2">RIB 2604</strain>
    </source>
</reference>
<gene>
    <name evidence="1" type="ORF">RIB2604_02501850</name>
</gene>
<proteinExistence type="predicted"/>
<evidence type="ECO:0000313" key="2">
    <source>
        <dbReference type="Proteomes" id="UP000075230"/>
    </source>
</evidence>
<dbReference type="EMBL" id="BCWF01000024">
    <property type="protein sequence ID" value="GAT28110.1"/>
    <property type="molecule type" value="Genomic_DNA"/>
</dbReference>
<name>A0A146FQP2_ASPKA</name>
<dbReference type="AlphaFoldDB" id="A0A146FQP2"/>
<protein>
    <recommendedName>
        <fullName evidence="3">Transcription factor domain-containing protein</fullName>
    </recommendedName>
</protein>
<comment type="caution">
    <text evidence="1">The sequence shown here is derived from an EMBL/GenBank/DDBJ whole genome shotgun (WGS) entry which is preliminary data.</text>
</comment>
<evidence type="ECO:0008006" key="3">
    <source>
        <dbReference type="Google" id="ProtNLM"/>
    </source>
</evidence>
<reference evidence="1 2" key="1">
    <citation type="journal article" date="2016" name="DNA Res.">
        <title>Genome sequence of Aspergillus luchuensis NBRC 4314.</title>
        <authorList>
            <person name="Yamada O."/>
            <person name="Machida M."/>
            <person name="Hosoyama A."/>
            <person name="Goto M."/>
            <person name="Takahashi T."/>
            <person name="Futagami T."/>
            <person name="Yamagata Y."/>
            <person name="Takeuchi M."/>
            <person name="Kobayashi T."/>
            <person name="Koike H."/>
            <person name="Abe K."/>
            <person name="Asai K."/>
            <person name="Arita M."/>
            <person name="Fujita N."/>
            <person name="Fukuda K."/>
            <person name="Higa K."/>
            <person name="Horikawa H."/>
            <person name="Ishikawa T."/>
            <person name="Jinno K."/>
            <person name="Kato Y."/>
            <person name="Kirimura K."/>
            <person name="Mizutani O."/>
            <person name="Nakasone K."/>
            <person name="Sano M."/>
            <person name="Shiraishi Y."/>
            <person name="Tsukahara M."/>
            <person name="Gomi K."/>
        </authorList>
    </citation>
    <scope>NUCLEOTIDE SEQUENCE [LARGE SCALE GENOMIC DNA]</scope>
    <source>
        <strain evidence="1 2">RIB 2604</strain>
    </source>
</reference>
<sequence length="203" mass="23702">MAGIYLLDCYCVIFFRYPSLLRLDEIAFEIPQRDDLFHAHNAVEWEELSLKDQKPHVPLRLRTVLRDFMRPEDQPPQHGAYFPNTIFASFLVLSALHTFMDDIRVFEPVDRALNRWKIHWDSMCQGIEPGTAKRAGFIIHAAEFWCVAKALIKHPSAAWPEDGNDTLDTTQSFRRLVDRLMEDDNTANGTLHVLHIKQMRRSR</sequence>
<dbReference type="VEuPathDB" id="FungiDB:ASPFODRAFT_78224"/>
<dbReference type="Proteomes" id="UP000075230">
    <property type="component" value="Unassembled WGS sequence"/>
</dbReference>
<evidence type="ECO:0000313" key="1">
    <source>
        <dbReference type="EMBL" id="GAT28110.1"/>
    </source>
</evidence>